<dbReference type="SUPFAM" id="SSF58104">
    <property type="entry name" value="Methyl-accepting chemotaxis protein (MCP) signaling domain"/>
    <property type="match status" value="1"/>
</dbReference>
<organism evidence="5 6">
    <name type="scientific">Desulfuribacillus stibiiarsenatis</name>
    <dbReference type="NCBI Taxonomy" id="1390249"/>
    <lineage>
        <taxon>Bacteria</taxon>
        <taxon>Bacillati</taxon>
        <taxon>Bacillota</taxon>
        <taxon>Desulfuribacillia</taxon>
        <taxon>Desulfuribacillales</taxon>
        <taxon>Desulfuribacillaceae</taxon>
        <taxon>Desulfuribacillus</taxon>
    </lineage>
</organism>
<dbReference type="Gene3D" id="1.10.287.950">
    <property type="entry name" value="Methyl-accepting chemotaxis protein"/>
    <property type="match status" value="1"/>
</dbReference>
<dbReference type="PROSITE" id="PS50111">
    <property type="entry name" value="CHEMOTAXIS_TRANSDUC_2"/>
    <property type="match status" value="1"/>
</dbReference>
<dbReference type="GO" id="GO:0004888">
    <property type="term" value="F:transmembrane signaling receptor activity"/>
    <property type="evidence" value="ECO:0007669"/>
    <property type="project" value="InterPro"/>
</dbReference>
<dbReference type="SUPFAM" id="SSF46458">
    <property type="entry name" value="Globin-like"/>
    <property type="match status" value="1"/>
</dbReference>
<evidence type="ECO:0000313" key="5">
    <source>
        <dbReference type="EMBL" id="OEH84750.1"/>
    </source>
</evidence>
<evidence type="ECO:0000256" key="2">
    <source>
        <dbReference type="ARBA" id="ARBA00029447"/>
    </source>
</evidence>
<dbReference type="GO" id="GO:0007165">
    <property type="term" value="P:signal transduction"/>
    <property type="evidence" value="ECO:0007669"/>
    <property type="project" value="UniProtKB-KW"/>
</dbReference>
<dbReference type="InterPro" id="IPR012292">
    <property type="entry name" value="Globin/Proto"/>
</dbReference>
<dbReference type="Pfam" id="PF11563">
    <property type="entry name" value="Protoglobin"/>
    <property type="match status" value="1"/>
</dbReference>
<dbReference type="AlphaFoldDB" id="A0A1E5L3M8"/>
<evidence type="ECO:0000256" key="3">
    <source>
        <dbReference type="PROSITE-ProRule" id="PRU00284"/>
    </source>
</evidence>
<comment type="caution">
    <text evidence="5">The sequence shown here is derived from an EMBL/GenBank/DDBJ whole genome shotgun (WGS) entry which is preliminary data.</text>
</comment>
<dbReference type="Gene3D" id="1.10.490.10">
    <property type="entry name" value="Globins"/>
    <property type="match status" value="1"/>
</dbReference>
<dbReference type="GO" id="GO:0016020">
    <property type="term" value="C:membrane"/>
    <property type="evidence" value="ECO:0007669"/>
    <property type="project" value="InterPro"/>
</dbReference>
<evidence type="ECO:0000259" key="4">
    <source>
        <dbReference type="PROSITE" id="PS50111"/>
    </source>
</evidence>
<dbReference type="Proteomes" id="UP000095255">
    <property type="component" value="Unassembled WGS sequence"/>
</dbReference>
<gene>
    <name evidence="5" type="ORF">BHU72_07915</name>
</gene>
<dbReference type="InterPro" id="IPR004089">
    <property type="entry name" value="MCPsignal_dom"/>
</dbReference>
<sequence>MPFFSKKQQPKAKIKIVNFPTTGTLYRISDQTVQTKISFMKLSNLQTEKMGNMKALLNVHADYIVNAFYDEILQVPELKQIIQKNSNVDKLRKTFKWYLNSIAEDSINDKYVKERQKVGQVHDHVNLKPEWFMGAYHILRKNIIPLIVDEYQHDPQTLSDSIIALDNITSFDNILMIEEYIKSFTSQMLEIDQVKQIQFQLQNDSQNLAAAAEQTTASANEMSHTMTNIRQEALEAASFTNKVMELAKKGGEQIKAVTEAMKEIEEDFGDMQKNVSGLNESSEQIAKIIDTISQIASQTNLLALNASIEAARAGEHGRGFAVVAEEVRKLAEDTDKALKDIAIKIQKSRKDTTEVLVAMGRASKSVNEGTDITEQTIEGFKSIIDSVKSSLEITERVADGIDYNANIAQQIKDASENVAMLAEGLAGLAGELSR</sequence>
<proteinExistence type="inferred from homology"/>
<dbReference type="OrthoDB" id="266313at2"/>
<dbReference type="PANTHER" id="PTHR32089:SF114">
    <property type="entry name" value="METHYL-ACCEPTING CHEMOTAXIS PROTEIN MCPB"/>
    <property type="match status" value="1"/>
</dbReference>
<dbReference type="InterPro" id="IPR009050">
    <property type="entry name" value="Globin-like_sf"/>
</dbReference>
<feature type="domain" description="Methyl-accepting transducer" evidence="4">
    <location>
        <begin position="200"/>
        <end position="419"/>
    </location>
</feature>
<name>A0A1E5L3M8_9FIRM</name>
<dbReference type="RefSeq" id="WP_069702849.1">
    <property type="nucleotide sequence ID" value="NZ_MJAT01000036.1"/>
</dbReference>
<dbReference type="GO" id="GO:0019825">
    <property type="term" value="F:oxygen binding"/>
    <property type="evidence" value="ECO:0007669"/>
    <property type="project" value="InterPro"/>
</dbReference>
<comment type="similarity">
    <text evidence="2">Belongs to the methyl-accepting chemotaxis (MCP) protein family.</text>
</comment>
<dbReference type="SMART" id="SM00283">
    <property type="entry name" value="MA"/>
    <property type="match status" value="1"/>
</dbReference>
<dbReference type="CDD" id="cd11386">
    <property type="entry name" value="MCP_signal"/>
    <property type="match status" value="1"/>
</dbReference>
<dbReference type="InterPro" id="IPR004090">
    <property type="entry name" value="Chemotax_Me-accpt_rcpt"/>
</dbReference>
<dbReference type="InterPro" id="IPR044398">
    <property type="entry name" value="Globin-sensor_dom"/>
</dbReference>
<evidence type="ECO:0000313" key="6">
    <source>
        <dbReference type="Proteomes" id="UP000095255"/>
    </source>
</evidence>
<keyword evidence="6" id="KW-1185">Reference proteome</keyword>
<dbReference type="STRING" id="1390249.BHU72_07915"/>
<dbReference type="GO" id="GO:0006935">
    <property type="term" value="P:chemotaxis"/>
    <property type="evidence" value="ECO:0007669"/>
    <property type="project" value="InterPro"/>
</dbReference>
<dbReference type="InterPro" id="IPR039379">
    <property type="entry name" value="Protoglobin_sensor_dom"/>
</dbReference>
<dbReference type="CDD" id="cd01068">
    <property type="entry name" value="globin_sensor"/>
    <property type="match status" value="1"/>
</dbReference>
<dbReference type="EMBL" id="MJAT01000036">
    <property type="protein sequence ID" value="OEH84750.1"/>
    <property type="molecule type" value="Genomic_DNA"/>
</dbReference>
<accession>A0A1E5L3M8</accession>
<protein>
    <recommendedName>
        <fullName evidence="4">Methyl-accepting transducer domain-containing protein</fullName>
    </recommendedName>
</protein>
<dbReference type="PRINTS" id="PR00260">
    <property type="entry name" value="CHEMTRNSDUCR"/>
</dbReference>
<dbReference type="GO" id="GO:0020037">
    <property type="term" value="F:heme binding"/>
    <property type="evidence" value="ECO:0007669"/>
    <property type="project" value="InterPro"/>
</dbReference>
<reference evidence="5 6" key="1">
    <citation type="submission" date="2016-09" db="EMBL/GenBank/DDBJ databases">
        <title>Desulfuribacillus arsenicus sp. nov., an obligately anaerobic, dissimilatory arsenic- and antimonate-reducing bacterium isolated from anoxic sediments.</title>
        <authorList>
            <person name="Abin C.A."/>
            <person name="Hollibaugh J.T."/>
        </authorList>
    </citation>
    <scope>NUCLEOTIDE SEQUENCE [LARGE SCALE GENOMIC DNA]</scope>
    <source>
        <strain evidence="5 6">MLFW-2</strain>
    </source>
</reference>
<dbReference type="PANTHER" id="PTHR32089">
    <property type="entry name" value="METHYL-ACCEPTING CHEMOTAXIS PROTEIN MCPB"/>
    <property type="match status" value="1"/>
</dbReference>
<evidence type="ECO:0000256" key="1">
    <source>
        <dbReference type="ARBA" id="ARBA00023224"/>
    </source>
</evidence>
<dbReference type="Pfam" id="PF00015">
    <property type="entry name" value="MCPsignal"/>
    <property type="match status" value="1"/>
</dbReference>
<keyword evidence="1 3" id="KW-0807">Transducer</keyword>